<keyword evidence="3 6" id="KW-0812">Transmembrane</keyword>
<evidence type="ECO:0000256" key="2">
    <source>
        <dbReference type="ARBA" id="ARBA00022475"/>
    </source>
</evidence>
<dbReference type="Pfam" id="PF02653">
    <property type="entry name" value="BPD_transp_2"/>
    <property type="match status" value="1"/>
</dbReference>
<sequence length="354" mass="36815">MSQPTTGSGAASAVLERTTPALGVSLDQPAARSAAMPSWKEHLPSIGTLGPFLALLMACVFFSFQSEQFLTGANFSLILQQVMVVGLIAIGQTLIILTAGIDLSCGMVMALGGVVMTKVSHDYGVHPIVAIFAGFAVTAGFGLINGLLVTRIKLPSFIVTLGTMNIAFAITQLYSQSQTITDLPAGMTFLGTTFSIGQTEVAFGTVLMLAMYGIAWLWLRETAQGRHIYAVGNNPEATRLTGIATHRVLLMVYVLAGLCYGIASLLSVARTGVGDPNAGQTENLDAITAVVLGGTSLFGGRGIVIGSLVGAMIVGVFRNGLTLMGVSSVYQILITGILVILAVATDQLSRKGGR</sequence>
<evidence type="ECO:0000256" key="6">
    <source>
        <dbReference type="SAM" id="Phobius"/>
    </source>
</evidence>
<feature type="transmembrane region" description="Helical" evidence="6">
    <location>
        <begin position="289"/>
        <end position="314"/>
    </location>
</feature>
<dbReference type="CDD" id="cd06579">
    <property type="entry name" value="TM_PBP1_transp_AraH_like"/>
    <property type="match status" value="1"/>
</dbReference>
<reference evidence="7 8" key="1">
    <citation type="submission" date="2020-07" db="EMBL/GenBank/DDBJ databases">
        <title>Complete genome sequence of Chitinibacter sp. 2T18.</title>
        <authorList>
            <person name="Bae J.-W."/>
            <person name="Choi J.-W."/>
        </authorList>
    </citation>
    <scope>NUCLEOTIDE SEQUENCE [LARGE SCALE GENOMIC DNA]</scope>
    <source>
        <strain evidence="7 8">2T18</strain>
    </source>
</reference>
<keyword evidence="2" id="KW-1003">Cell membrane</keyword>
<comment type="subcellular location">
    <subcellularLocation>
        <location evidence="1">Cell membrane</location>
        <topology evidence="1">Multi-pass membrane protein</topology>
    </subcellularLocation>
</comment>
<feature type="transmembrane region" description="Helical" evidence="6">
    <location>
        <begin position="156"/>
        <end position="175"/>
    </location>
</feature>
<evidence type="ECO:0000256" key="5">
    <source>
        <dbReference type="ARBA" id="ARBA00023136"/>
    </source>
</evidence>
<dbReference type="AlphaFoldDB" id="A0A7H9BNE5"/>
<accession>A0A7H9BNE5</accession>
<protein>
    <submittedName>
        <fullName evidence="7">ABC transporter permease</fullName>
    </submittedName>
</protein>
<evidence type="ECO:0000313" key="7">
    <source>
        <dbReference type="EMBL" id="QLG89748.1"/>
    </source>
</evidence>
<keyword evidence="4 6" id="KW-1133">Transmembrane helix</keyword>
<feature type="transmembrane region" description="Helical" evidence="6">
    <location>
        <begin position="195"/>
        <end position="219"/>
    </location>
</feature>
<dbReference type="GO" id="GO:0022857">
    <property type="term" value="F:transmembrane transporter activity"/>
    <property type="evidence" value="ECO:0007669"/>
    <property type="project" value="InterPro"/>
</dbReference>
<dbReference type="PANTHER" id="PTHR32196">
    <property type="entry name" value="ABC TRANSPORTER PERMEASE PROTEIN YPHD-RELATED-RELATED"/>
    <property type="match status" value="1"/>
</dbReference>
<dbReference type="EMBL" id="CP058627">
    <property type="protein sequence ID" value="QLG89748.1"/>
    <property type="molecule type" value="Genomic_DNA"/>
</dbReference>
<feature type="transmembrane region" description="Helical" evidence="6">
    <location>
        <begin position="248"/>
        <end position="269"/>
    </location>
</feature>
<dbReference type="KEGG" id="chiz:HQ393_16685"/>
<evidence type="ECO:0000256" key="4">
    <source>
        <dbReference type="ARBA" id="ARBA00022989"/>
    </source>
</evidence>
<dbReference type="GO" id="GO:0005886">
    <property type="term" value="C:plasma membrane"/>
    <property type="evidence" value="ECO:0007669"/>
    <property type="project" value="UniProtKB-SubCell"/>
</dbReference>
<name>A0A7H9BNE5_9NEIS</name>
<feature type="transmembrane region" description="Helical" evidence="6">
    <location>
        <begin position="123"/>
        <end position="144"/>
    </location>
</feature>
<dbReference type="PANTHER" id="PTHR32196:SF72">
    <property type="entry name" value="RIBOSE IMPORT PERMEASE PROTEIN RBSC"/>
    <property type="match status" value="1"/>
</dbReference>
<keyword evidence="5 6" id="KW-0472">Membrane</keyword>
<organism evidence="7 8">
    <name type="scientific">Chitinibacter bivalviorum</name>
    <dbReference type="NCBI Taxonomy" id="2739434"/>
    <lineage>
        <taxon>Bacteria</taxon>
        <taxon>Pseudomonadati</taxon>
        <taxon>Pseudomonadota</taxon>
        <taxon>Betaproteobacteria</taxon>
        <taxon>Neisseriales</taxon>
        <taxon>Chitinibacteraceae</taxon>
        <taxon>Chitinibacter</taxon>
    </lineage>
</organism>
<dbReference type="Proteomes" id="UP000509597">
    <property type="component" value="Chromosome"/>
</dbReference>
<evidence type="ECO:0000313" key="8">
    <source>
        <dbReference type="Proteomes" id="UP000509597"/>
    </source>
</evidence>
<feature type="transmembrane region" description="Helical" evidence="6">
    <location>
        <begin position="46"/>
        <end position="64"/>
    </location>
</feature>
<evidence type="ECO:0000256" key="1">
    <source>
        <dbReference type="ARBA" id="ARBA00004651"/>
    </source>
</evidence>
<gene>
    <name evidence="7" type="ORF">HQ393_16685</name>
</gene>
<evidence type="ECO:0000256" key="3">
    <source>
        <dbReference type="ARBA" id="ARBA00022692"/>
    </source>
</evidence>
<proteinExistence type="predicted"/>
<feature type="transmembrane region" description="Helical" evidence="6">
    <location>
        <begin position="84"/>
        <end position="111"/>
    </location>
</feature>
<feature type="transmembrane region" description="Helical" evidence="6">
    <location>
        <begin position="321"/>
        <end position="344"/>
    </location>
</feature>
<dbReference type="InterPro" id="IPR001851">
    <property type="entry name" value="ABC_transp_permease"/>
</dbReference>
<keyword evidence="8" id="KW-1185">Reference proteome</keyword>